<dbReference type="InterPro" id="IPR028994">
    <property type="entry name" value="Integrin_alpha_N"/>
</dbReference>
<name>A0A7S1CKE0_9STRA</name>
<evidence type="ECO:0000313" key="7">
    <source>
        <dbReference type="EMBL" id="CAD8921740.1"/>
    </source>
</evidence>
<dbReference type="SUPFAM" id="SSF51126">
    <property type="entry name" value="Pectin lyase-like"/>
    <property type="match status" value="2"/>
</dbReference>
<evidence type="ECO:0000256" key="5">
    <source>
        <dbReference type="SAM" id="SignalP"/>
    </source>
</evidence>
<dbReference type="Gene3D" id="2.130.10.130">
    <property type="entry name" value="Integrin alpha, N-terminal"/>
    <property type="match status" value="1"/>
</dbReference>
<feature type="compositionally biased region" description="Basic and acidic residues" evidence="3">
    <location>
        <begin position="2667"/>
        <end position="2695"/>
    </location>
</feature>
<protein>
    <recommendedName>
        <fullName evidence="6">Tyrosine-protein kinase ephrin type A/B receptor-like domain-containing protein</fullName>
    </recommendedName>
</protein>
<evidence type="ECO:0000259" key="6">
    <source>
        <dbReference type="Pfam" id="PF07699"/>
    </source>
</evidence>
<dbReference type="Pfam" id="PF07699">
    <property type="entry name" value="Ephrin_rec_like"/>
    <property type="match status" value="1"/>
</dbReference>
<keyword evidence="4" id="KW-0472">Membrane</keyword>
<keyword evidence="4" id="KW-0812">Transmembrane</keyword>
<dbReference type="Gene3D" id="2.10.50.10">
    <property type="entry name" value="Tumor Necrosis Factor Receptor, subunit A, domain 2"/>
    <property type="match status" value="1"/>
</dbReference>
<keyword evidence="4" id="KW-1133">Transmembrane helix</keyword>
<evidence type="ECO:0000256" key="3">
    <source>
        <dbReference type="SAM" id="MobiDB-lite"/>
    </source>
</evidence>
<feature type="transmembrane region" description="Helical" evidence="4">
    <location>
        <begin position="1994"/>
        <end position="2021"/>
    </location>
</feature>
<feature type="transmembrane region" description="Helical" evidence="4">
    <location>
        <begin position="2496"/>
        <end position="2517"/>
    </location>
</feature>
<feature type="chain" id="PRO_5030505685" description="Tyrosine-protein kinase ephrin type A/B receptor-like domain-containing protein" evidence="5">
    <location>
        <begin position="38"/>
        <end position="2714"/>
    </location>
</feature>
<evidence type="ECO:0000256" key="4">
    <source>
        <dbReference type="SAM" id="Phobius"/>
    </source>
</evidence>
<evidence type="ECO:0000256" key="1">
    <source>
        <dbReference type="ARBA" id="ARBA00022729"/>
    </source>
</evidence>
<feature type="transmembrane region" description="Helical" evidence="4">
    <location>
        <begin position="2419"/>
        <end position="2445"/>
    </location>
</feature>
<keyword evidence="2" id="KW-0175">Coiled coil</keyword>
<organism evidence="7">
    <name type="scientific">Bicosoecida sp. CB-2014</name>
    <dbReference type="NCBI Taxonomy" id="1486930"/>
    <lineage>
        <taxon>Eukaryota</taxon>
        <taxon>Sar</taxon>
        <taxon>Stramenopiles</taxon>
        <taxon>Bigyra</taxon>
        <taxon>Opalozoa</taxon>
        <taxon>Bicosoecida</taxon>
    </lineage>
</organism>
<dbReference type="InterPro" id="IPR013517">
    <property type="entry name" value="FG-GAP"/>
</dbReference>
<feature type="transmembrane region" description="Helical" evidence="4">
    <location>
        <begin position="2245"/>
        <end position="2267"/>
    </location>
</feature>
<feature type="domain" description="Tyrosine-protein kinase ephrin type A/B receptor-like" evidence="6">
    <location>
        <begin position="1793"/>
        <end position="1840"/>
    </location>
</feature>
<feature type="region of interest" description="Disordered" evidence="3">
    <location>
        <begin position="2580"/>
        <end position="2714"/>
    </location>
</feature>
<proteinExistence type="predicted"/>
<dbReference type="EMBL" id="HBFS01022340">
    <property type="protein sequence ID" value="CAD8921740.1"/>
    <property type="molecule type" value="Transcribed_RNA"/>
</dbReference>
<dbReference type="PANTHER" id="PTHR11319">
    <property type="entry name" value="G PROTEIN-COUPLED RECEPTOR-RELATED"/>
    <property type="match status" value="1"/>
</dbReference>
<dbReference type="InterPro" id="IPR011641">
    <property type="entry name" value="Tyr-kin_ephrin_A/B_rcpt-like"/>
</dbReference>
<dbReference type="CDD" id="cd00185">
    <property type="entry name" value="TNFRSF"/>
    <property type="match status" value="1"/>
</dbReference>
<reference evidence="7" key="1">
    <citation type="submission" date="2021-01" db="EMBL/GenBank/DDBJ databases">
        <authorList>
            <person name="Corre E."/>
            <person name="Pelletier E."/>
            <person name="Niang G."/>
            <person name="Scheremetjew M."/>
            <person name="Finn R."/>
            <person name="Kale V."/>
            <person name="Holt S."/>
            <person name="Cochrane G."/>
            <person name="Meng A."/>
            <person name="Brown T."/>
            <person name="Cohen L."/>
        </authorList>
    </citation>
    <scope>NUCLEOTIDE SEQUENCE</scope>
    <source>
        <strain evidence="7">Ms1</strain>
    </source>
</reference>
<dbReference type="PANTHER" id="PTHR11319:SF35">
    <property type="entry name" value="OUTER MEMBRANE PROTEIN PMPC-RELATED"/>
    <property type="match status" value="1"/>
</dbReference>
<dbReference type="Pfam" id="PF14312">
    <property type="entry name" value="FG-GAP_2"/>
    <property type="match status" value="1"/>
</dbReference>
<accession>A0A7S1CKE0</accession>
<feature type="transmembrane region" description="Helical" evidence="4">
    <location>
        <begin position="2297"/>
        <end position="2322"/>
    </location>
</feature>
<feature type="transmembrane region" description="Helical" evidence="4">
    <location>
        <begin position="2465"/>
        <end position="2481"/>
    </location>
</feature>
<dbReference type="SMART" id="SM01411">
    <property type="entry name" value="Ephrin_rec_like"/>
    <property type="match status" value="1"/>
</dbReference>
<evidence type="ECO:0000256" key="2">
    <source>
        <dbReference type="SAM" id="Coils"/>
    </source>
</evidence>
<feature type="signal peptide" evidence="5">
    <location>
        <begin position="1"/>
        <end position="37"/>
    </location>
</feature>
<sequence length="2714" mass="281691">MARLPRSRRASAHPGVPKRVPLTIFLALVLVATPVAATHSYYHRDSLPVVHPRQVFPTPSPGQQIDGLQNSFGGMPRRVGDSLSVSADGTTMVVVDAPDADEYPYCQPDRSQTPIRVFRNADTLASGTSPVRGWQEVWRYDVAADDGEDGSSDVQQPSTGCAPTELHVCSAGLIVVGDPRGHITASAANTGYALVLASLDNLDPRAAFERRATLAPLTPVAHGGDNAELGNFGLGVSCSSAGAVAVGAPAGDTGENMHVYVFAPVFEVTDGFFGASSWQLVSDLTIGVYEEQTLKLTTAFSSADDVLAVGSHRESGGDGVVHVYVRDAGTYYGPGATWTWRLATRLAAPVVDAGGGGLGLSIALATDTTRGGGPVVAACAPGTGAAWVFQPEKEGATFTTLANTWVARELSVDAASCEVPACDSIAIAARNDVDGGGFIAAVGMRRDGVLVPGEVHLFQGSAAPGTRAGGDYVHVGRVSAPALTPSDDDYGAAVAVVALNYNAALFVGAPRTNINFNDGGVVYTQDIPFGTLEPARITRMTPSQDDGDATEGLLVWRDASGNEVEQLRIAAAGNIVAIPESGGSITTDTVYVYERLSTGTQALVARLESPDAIDAKFGVAVSAALFGDVHLVAVGAPDAVVGPATGRAFVYHPSSTFDLTATWVLSEVPPPASVAGTTAAFGHSLAIGISPFDGSPTLVVSSQNFGIAAVYRLSDPGDAASGWVELGASPIALPVGLSDGSFRWFSLALHGDLLVVGRNDAGTTLPDGEEVAAVDVFAVSTFAPALDDVAGGDHNDGFTHVTTLIAGSESFGQRPAVHATPGSMPLVVVGEPGADNGIIDAGAIWLFAPHTVADLSGAWQSSAKTPSDGNRRGRFGWDVALSATALAVGCPSCDVGGEKAGALYVLTRTIVPATSETVDQSGAIASVTDWFQHPSFLLGSTGDEVGAAVATTGGDGSPDTAVVYVGGTGVDASLPLQTPFELKLPGAGAVFALELSTYRRLLGGETAGLAETPTLFDALSTAGCYGSKTAAGVAVSDCGDVILLEGSYPAPHLSPTVKFTLRGATPALDTGDPTTTITTEVGTPAFSMDGIEGQLLDITIEPYGYVEFRRLDVTIDAEGVASTSRRLAIDPAASKRGGLILLTGSASAPATLTLGNVVLRGGEAVQGGAVYTSGVSTLTLSLCRVHHNTANAGGALFAADGATIHLIDTRIDYNTASTRWGGAIALEASTLLLEASQESMVSDAMVFDSLVRAAAIQYNDCQVSGGAIYAGFLSTVRTLAPGGGTFGAAHGYAITNNTAWRADGGGIALDGASMTAEGLRILGNAAHAGLGGGVSVTGGETDNPDAYDATCQYCEIVDNQAAFGGCIGASEGTVSIQDSLLHHCMADADGGGFWADDRDSRLFIARSTMSAHMAQGAGGGAYLGHEAVGYVWETKFDGCSVEPPPLTPLKGGYGGGIACVEECGLTVRAGSVFVENEASAAGGGIYLNDGSADISDTAFLRNAVTRLNGGIRGGGGGLYASATRDARFEGRIAVTVAETCSFAGNTAPGGGGILTITDVDDDNMQWYDDLCRDDGLACALDMTTPRVLSIADGVEWSHGNVEGGADQTNVAERYGGADMLWLYRPPFGGLVDPTNPSKDTRGGRLAGGPAALRFGGGFDAPEEKTPPGIPLPPFTVYAVSSINQPTPVSDGAWLIVEGEPSSVAGGNVAVEGTLVARIGSGVDEAPLIGQFDGVMIAAPPGSDVTLMVTLTVGDSLGQIVSLPPLFHTVRILPCGVGAETDTDGRSCRLCRLGHFSADESDDCQSCEPGTFAALEGQRACTKCPVGTYNEDSGSAGEGDCNACPARTTTLTNGASHKDMCVPVPGTFRGFIKTVHYDERDHVDSPDEVPTHDCVVGMDCTAAGLRIEDVPLAPGYWRATVTDVDVRRCPNADFCLGGVGGGLAVNGSSASYESPLCIEGHTGPFCTSCLAGWGRSQTASSRCAPCQGQRPSMSVVIAGGLVFCFALSMVFVVLLFFVRWVCGCRKGNRVARAAGDQLHLRQMAVPHLPGASAVEMTAARSVAPPAPAAGRSGAAAAIGAAAAAVAEELADAAEDSALEAKAAAEEKVAEAQALAADMAAAANLSKSIASDIVHGSPLMLKWKQLVGFLQVCHAMPLALPSIQFPDVFRNIAASFRWLTEADVFDFVAPSSCEARSDHYGKLVVATCVPMLLSLFVAIILAAVTWLRKYCARKCKYDTSAFKEPPGSTLSFSLLLIFFVYPGVSAIVLRTFHCETFANGQRFLFSDYSVDCDGDERGFWVLLATIGVIVYPIGCVVFFLGVLYSHLGDINPLGYRSMRLKCRRFFKGVLVKSEPNKTTEDDEYGILADARALARVDRALRTRDGRRKKIEHLSFLWEAYLPSCWYWEAVEMVRKLTLTGIVIFVGEGSIGQIVFALLVSCASTMLLQAVRPYVSKTDNRLGMATQWETIGAFFCALLLYVNINDAGLSSDGGETGRIIGIALVALNIFAVAAAAYMALEERYLPRAYAVIEKYPHIPIFSCTFCQALLGRRKGLHDAPALSERVAIRMKVLARLAVKRNRAKSGIREPAGEPGVHDASSPKSLSSGPSPGARGSVKDPSARLVSPSAADTSGPRGSVKDPSARLATPTDTSRSIASVRHVDVVPAPHAESKHDPDEGKRAEGKHDEDESKSEDGYSPRRSPAAAKRSESDDEEEV</sequence>
<feature type="transmembrane region" description="Helical" evidence="4">
    <location>
        <begin position="2201"/>
        <end position="2225"/>
    </location>
</feature>
<feature type="compositionally biased region" description="Low complexity" evidence="3">
    <location>
        <begin position="2598"/>
        <end position="2609"/>
    </location>
</feature>
<keyword evidence="1 5" id="KW-0732">Signal</keyword>
<dbReference type="InterPro" id="IPR011050">
    <property type="entry name" value="Pectin_lyase_fold/virulence"/>
</dbReference>
<gene>
    <name evidence="7" type="ORF">BSP0115_LOCUS15002</name>
</gene>
<feature type="coiled-coil region" evidence="2">
    <location>
        <begin position="2085"/>
        <end position="2120"/>
    </location>
</feature>